<dbReference type="InterPro" id="IPR036390">
    <property type="entry name" value="WH_DNA-bd_sf"/>
</dbReference>
<dbReference type="Gene3D" id="3.40.50.1360">
    <property type="match status" value="1"/>
</dbReference>
<evidence type="ECO:0000256" key="2">
    <source>
        <dbReference type="ARBA" id="ARBA00023125"/>
    </source>
</evidence>
<keyword evidence="1" id="KW-0805">Transcription regulation</keyword>
<dbReference type="Proteomes" id="UP000199263">
    <property type="component" value="Unassembled WGS sequence"/>
</dbReference>
<accession>A0A1I1N1K2</accession>
<evidence type="ECO:0000256" key="3">
    <source>
        <dbReference type="ARBA" id="ARBA00023163"/>
    </source>
</evidence>
<evidence type="ECO:0000313" key="5">
    <source>
        <dbReference type="EMBL" id="SFC91216.1"/>
    </source>
</evidence>
<dbReference type="SMART" id="SM00420">
    <property type="entry name" value="HTH_DEOR"/>
    <property type="match status" value="1"/>
</dbReference>
<dbReference type="InterPro" id="IPR037171">
    <property type="entry name" value="NagB/RpiA_transferase-like"/>
</dbReference>
<dbReference type="RefSeq" id="WP_090091363.1">
    <property type="nucleotide sequence ID" value="NZ_FOMG01000013.1"/>
</dbReference>
<dbReference type="InterPro" id="IPR018356">
    <property type="entry name" value="Tscrpt_reg_HTH_DeoR_CS"/>
</dbReference>
<dbReference type="Gene3D" id="1.10.10.10">
    <property type="entry name" value="Winged helix-like DNA-binding domain superfamily/Winged helix DNA-binding domain"/>
    <property type="match status" value="1"/>
</dbReference>
<feature type="domain" description="HTH deoR-type" evidence="4">
    <location>
        <begin position="2"/>
        <end position="57"/>
    </location>
</feature>
<proteinExistence type="predicted"/>
<evidence type="ECO:0000259" key="4">
    <source>
        <dbReference type="PROSITE" id="PS51000"/>
    </source>
</evidence>
<evidence type="ECO:0000256" key="1">
    <source>
        <dbReference type="ARBA" id="ARBA00023015"/>
    </source>
</evidence>
<dbReference type="InterPro" id="IPR036388">
    <property type="entry name" value="WH-like_DNA-bd_sf"/>
</dbReference>
<dbReference type="PRINTS" id="PR00037">
    <property type="entry name" value="HTHLACR"/>
</dbReference>
<dbReference type="InterPro" id="IPR001034">
    <property type="entry name" value="DeoR_HTH"/>
</dbReference>
<dbReference type="GO" id="GO:0003700">
    <property type="term" value="F:DNA-binding transcription factor activity"/>
    <property type="evidence" value="ECO:0007669"/>
    <property type="project" value="InterPro"/>
</dbReference>
<dbReference type="SUPFAM" id="SSF46785">
    <property type="entry name" value="Winged helix' DNA-binding domain"/>
    <property type="match status" value="1"/>
</dbReference>
<dbReference type="SUPFAM" id="SSF100950">
    <property type="entry name" value="NagB/RpiA/CoA transferase-like"/>
    <property type="match status" value="1"/>
</dbReference>
<keyword evidence="2" id="KW-0238">DNA-binding</keyword>
<keyword evidence="3" id="KW-0804">Transcription</keyword>
<dbReference type="STRING" id="119641.SAMN05421842_11339"/>
<organism evidence="5 6">
    <name type="scientific">Clostridium uliginosum</name>
    <dbReference type="NCBI Taxonomy" id="119641"/>
    <lineage>
        <taxon>Bacteria</taxon>
        <taxon>Bacillati</taxon>
        <taxon>Bacillota</taxon>
        <taxon>Clostridia</taxon>
        <taxon>Eubacteriales</taxon>
        <taxon>Clostridiaceae</taxon>
        <taxon>Clostridium</taxon>
    </lineage>
</organism>
<dbReference type="AlphaFoldDB" id="A0A1I1N1K2"/>
<dbReference type="EMBL" id="FOMG01000013">
    <property type="protein sequence ID" value="SFC91216.1"/>
    <property type="molecule type" value="Genomic_DNA"/>
</dbReference>
<dbReference type="PROSITE" id="PS51000">
    <property type="entry name" value="HTH_DEOR_2"/>
    <property type="match status" value="1"/>
</dbReference>
<dbReference type="PANTHER" id="PTHR30363:SF60">
    <property type="entry name" value="HTH-TYPE TRANSCRIPTIONAL REGULATOR IOLR"/>
    <property type="match status" value="1"/>
</dbReference>
<dbReference type="InterPro" id="IPR050313">
    <property type="entry name" value="Carb_Metab_HTH_regulators"/>
</dbReference>
<dbReference type="Pfam" id="PF00455">
    <property type="entry name" value="DeoRC"/>
    <property type="match status" value="1"/>
</dbReference>
<name>A0A1I1N1K2_9CLOT</name>
<protein>
    <submittedName>
        <fullName evidence="5">DeoR family transcriptional regulator, myo-inositol catabolism operon repressor</fullName>
    </submittedName>
</protein>
<dbReference type="PANTHER" id="PTHR30363">
    <property type="entry name" value="HTH-TYPE TRANSCRIPTIONAL REGULATOR SRLR-RELATED"/>
    <property type="match status" value="1"/>
</dbReference>
<gene>
    <name evidence="5" type="ORF">SAMN05421842_11339</name>
</gene>
<dbReference type="SMART" id="SM01134">
    <property type="entry name" value="DeoRC"/>
    <property type="match status" value="1"/>
</dbReference>
<keyword evidence="6" id="KW-1185">Reference proteome</keyword>
<dbReference type="OrthoDB" id="9797223at2"/>
<evidence type="ECO:0000313" key="6">
    <source>
        <dbReference type="Proteomes" id="UP000199263"/>
    </source>
</evidence>
<reference evidence="5 6" key="1">
    <citation type="submission" date="2016-10" db="EMBL/GenBank/DDBJ databases">
        <authorList>
            <person name="de Groot N.N."/>
        </authorList>
    </citation>
    <scope>NUCLEOTIDE SEQUENCE [LARGE SCALE GENOMIC DNA]</scope>
    <source>
        <strain evidence="5 6">DSM 12992</strain>
    </source>
</reference>
<dbReference type="InterPro" id="IPR014036">
    <property type="entry name" value="DeoR-like_C"/>
</dbReference>
<sequence>MRSKRIDLLEDYIYKYKTISLDKLCEEFKMSKNTIRRDVNVLINKGVIKKVYGGVTINSKSELLSFEERNIQNNNAKLSIAEKAAQFIEDGDSIFVDSGTTTLNIIDYLKDKKNITLFTNSINAILKAIPYDNIDIVCLSGRFSRKTSSFTGLSAAEILSSYNLNKCFMACTGLSLENGLTHSSPDEFKIKKVAISRSTKCFLLADDSKFGVVALMTFGNLKDLNYVITNSYPSSKYIDYFNNYNIELIISDEVSE</sequence>
<dbReference type="PROSITE" id="PS00894">
    <property type="entry name" value="HTH_DEOR_1"/>
    <property type="match status" value="1"/>
</dbReference>
<dbReference type="Pfam" id="PF08220">
    <property type="entry name" value="HTH_DeoR"/>
    <property type="match status" value="1"/>
</dbReference>
<dbReference type="GO" id="GO:0003677">
    <property type="term" value="F:DNA binding"/>
    <property type="evidence" value="ECO:0007669"/>
    <property type="project" value="UniProtKB-KW"/>
</dbReference>